<dbReference type="Proteomes" id="UP000000227">
    <property type="component" value="Segment"/>
</dbReference>
<accession>A4PE73</accession>
<evidence type="ECO:0000313" key="1">
    <source>
        <dbReference type="EMBL" id="BAF52428.1"/>
    </source>
</evidence>
<name>A4PE73_9CAUD</name>
<protein>
    <submittedName>
        <fullName evidence="1">Uncharacterized protein</fullName>
    </submittedName>
</protein>
<dbReference type="GeneID" id="5247149"/>
<reference evidence="2" key="1">
    <citation type="journal article" date="2008" name="J. Bacteriol.">
        <title>Genomic characterization of Ralstonia solanacearum phage phiRSA1 and its related prophage (phiRSX) in strain GMI1000.</title>
        <authorList>
            <person name="Fujiwara A."/>
            <person name="Kawasaki T."/>
            <person name="Usami S."/>
            <person name="Fujie M."/>
            <person name="Yamada T."/>
        </authorList>
    </citation>
    <scope>NUCLEOTIDE SEQUENCE</scope>
</reference>
<evidence type="ECO:0000313" key="2">
    <source>
        <dbReference type="Proteomes" id="UP000000227"/>
    </source>
</evidence>
<dbReference type="KEGG" id="vg:5247149"/>
<organism evidence="1 2">
    <name type="scientific">Ralstonia phage RSA1</name>
    <dbReference type="NCBI Taxonomy" id="2993856"/>
    <lineage>
        <taxon>Viruses</taxon>
        <taxon>Duplodnaviria</taxon>
        <taxon>Heunggongvirae</taxon>
        <taxon>Uroviricota</taxon>
        <taxon>Caudoviricetes</taxon>
        <taxon>Peduoviridae</taxon>
        <taxon>Aresaunavirus</taxon>
        <taxon>Aresaunavirus RSA1</taxon>
    </lineage>
</organism>
<sequence>MRAPTCAGVRVALRLQYPGRWGVLIRGKMTLHFGLSEFLHCKSAADGAPEVQEIGGYFYGPGFWTAFAAILAKRQVPYSAIKFSAKDAEQYAQAIGLPVVLGEKDNYPYQRVNEGKNYSRLVLLESAQTTDAANTSVAGCVRHLFKNHIELAPFSQDLIEVIGDLHDNVWSHGKSTGFSMAQLFARNGARERCEFALADCGYGFLRELHRVGKSDITTHAQAIEWCIQKGNSSKRLKAEDPWEQRLPEDAMFNPIPGLARAKEQENHHMGLGLAKLTALVQKYGGTLTLATGDTLFSINSGGRTVYRSLPTQWPGVALACRFDTTRIKERLAAAEVPDELTDELVRLLSEAGP</sequence>
<dbReference type="RefSeq" id="YP_001165300.1">
    <property type="nucleotide sequence ID" value="NC_009382.1"/>
</dbReference>
<keyword evidence="2" id="KW-1185">Reference proteome</keyword>
<proteinExistence type="predicted"/>
<dbReference type="EMBL" id="AB276040">
    <property type="protein sequence ID" value="BAF52428.1"/>
    <property type="molecule type" value="Genomic_DNA"/>
</dbReference>